<dbReference type="EMBL" id="BARV01035435">
    <property type="protein sequence ID" value="GAI57059.1"/>
    <property type="molecule type" value="Genomic_DNA"/>
</dbReference>
<protein>
    <submittedName>
        <fullName evidence="1">Uncharacterized protein</fullName>
    </submittedName>
</protein>
<accession>X1RNG9</accession>
<evidence type="ECO:0000313" key="1">
    <source>
        <dbReference type="EMBL" id="GAI57059.1"/>
    </source>
</evidence>
<dbReference type="AlphaFoldDB" id="X1RNG9"/>
<feature type="non-terminal residue" evidence="1">
    <location>
        <position position="1"/>
    </location>
</feature>
<comment type="caution">
    <text evidence="1">The sequence shown here is derived from an EMBL/GenBank/DDBJ whole genome shotgun (WGS) entry which is preliminary data.</text>
</comment>
<proteinExistence type="predicted"/>
<organism evidence="1">
    <name type="scientific">marine sediment metagenome</name>
    <dbReference type="NCBI Taxonomy" id="412755"/>
    <lineage>
        <taxon>unclassified sequences</taxon>
        <taxon>metagenomes</taxon>
        <taxon>ecological metagenomes</taxon>
    </lineage>
</organism>
<sequence length="94" mass="10245">NSDIGDCSRFNVITVWIENGLDQNVSVQIKGNRVNSVTGAVDIGDAFTVNTDDREARTFEPTDEGFLPFIFIEVIAAVAPTDGDLNAYLIKKPI</sequence>
<reference evidence="1" key="1">
    <citation type="journal article" date="2014" name="Front. Microbiol.">
        <title>High frequency of phylogenetically diverse reductive dehalogenase-homologous genes in deep subseafloor sedimentary metagenomes.</title>
        <authorList>
            <person name="Kawai M."/>
            <person name="Futagami T."/>
            <person name="Toyoda A."/>
            <person name="Takaki Y."/>
            <person name="Nishi S."/>
            <person name="Hori S."/>
            <person name="Arai W."/>
            <person name="Tsubouchi T."/>
            <person name="Morono Y."/>
            <person name="Uchiyama I."/>
            <person name="Ito T."/>
            <person name="Fujiyama A."/>
            <person name="Inagaki F."/>
            <person name="Takami H."/>
        </authorList>
    </citation>
    <scope>NUCLEOTIDE SEQUENCE</scope>
    <source>
        <strain evidence="1">Expedition CK06-06</strain>
    </source>
</reference>
<gene>
    <name evidence="1" type="ORF">S06H3_55298</name>
</gene>
<name>X1RNG9_9ZZZZ</name>